<organism evidence="2 3">
    <name type="scientific">Boletus edulis BED1</name>
    <dbReference type="NCBI Taxonomy" id="1328754"/>
    <lineage>
        <taxon>Eukaryota</taxon>
        <taxon>Fungi</taxon>
        <taxon>Dikarya</taxon>
        <taxon>Basidiomycota</taxon>
        <taxon>Agaricomycotina</taxon>
        <taxon>Agaricomycetes</taxon>
        <taxon>Agaricomycetidae</taxon>
        <taxon>Boletales</taxon>
        <taxon>Boletineae</taxon>
        <taxon>Boletaceae</taxon>
        <taxon>Boletoideae</taxon>
        <taxon>Boletus</taxon>
    </lineage>
</organism>
<protein>
    <recommendedName>
        <fullName evidence="4">Proteasome assembly chaperone 3</fullName>
    </recommendedName>
</protein>
<dbReference type="AlphaFoldDB" id="A0AAD4C3H0"/>
<comment type="caution">
    <text evidence="2">The sequence shown here is derived from an EMBL/GenBank/DDBJ whole genome shotgun (WGS) entry which is preliminary data.</text>
</comment>
<dbReference type="Gene3D" id="3.30.230.90">
    <property type="match status" value="1"/>
</dbReference>
<dbReference type="PANTHER" id="PTHR31051:SF1">
    <property type="entry name" value="PROTEASOME ASSEMBLY CHAPERONE 3"/>
    <property type="match status" value="1"/>
</dbReference>
<evidence type="ECO:0000313" key="3">
    <source>
        <dbReference type="Proteomes" id="UP001194468"/>
    </source>
</evidence>
<gene>
    <name evidence="2" type="ORF">L210DRAFT_889540</name>
</gene>
<evidence type="ECO:0000313" key="2">
    <source>
        <dbReference type="EMBL" id="KAF8447744.1"/>
    </source>
</evidence>
<dbReference type="PANTHER" id="PTHR31051">
    <property type="entry name" value="PROTEASOME ASSEMBLY CHAPERONE 3"/>
    <property type="match status" value="1"/>
</dbReference>
<dbReference type="InterPro" id="IPR053720">
    <property type="entry name" value="Psm_Assembly_Chaperone"/>
</dbReference>
<dbReference type="InterPro" id="IPR018788">
    <property type="entry name" value="Proteasome_assmbl_chp_3"/>
</dbReference>
<reference evidence="2" key="2">
    <citation type="journal article" date="2020" name="Nat. Commun.">
        <title>Large-scale genome sequencing of mycorrhizal fungi provides insights into the early evolution of symbiotic traits.</title>
        <authorList>
            <person name="Miyauchi S."/>
            <person name="Kiss E."/>
            <person name="Kuo A."/>
            <person name="Drula E."/>
            <person name="Kohler A."/>
            <person name="Sanchez-Garcia M."/>
            <person name="Morin E."/>
            <person name="Andreopoulos B."/>
            <person name="Barry K.W."/>
            <person name="Bonito G."/>
            <person name="Buee M."/>
            <person name="Carver A."/>
            <person name="Chen C."/>
            <person name="Cichocki N."/>
            <person name="Clum A."/>
            <person name="Culley D."/>
            <person name="Crous P.W."/>
            <person name="Fauchery L."/>
            <person name="Girlanda M."/>
            <person name="Hayes R.D."/>
            <person name="Keri Z."/>
            <person name="LaButti K."/>
            <person name="Lipzen A."/>
            <person name="Lombard V."/>
            <person name="Magnuson J."/>
            <person name="Maillard F."/>
            <person name="Murat C."/>
            <person name="Nolan M."/>
            <person name="Ohm R.A."/>
            <person name="Pangilinan J."/>
            <person name="Pereira M.F."/>
            <person name="Perotto S."/>
            <person name="Peter M."/>
            <person name="Pfister S."/>
            <person name="Riley R."/>
            <person name="Sitrit Y."/>
            <person name="Stielow J.B."/>
            <person name="Szollosi G."/>
            <person name="Zifcakova L."/>
            <person name="Stursova M."/>
            <person name="Spatafora J.W."/>
            <person name="Tedersoo L."/>
            <person name="Vaario L.M."/>
            <person name="Yamada A."/>
            <person name="Yan M."/>
            <person name="Wang P."/>
            <person name="Xu J."/>
            <person name="Bruns T."/>
            <person name="Baldrian P."/>
            <person name="Vilgalys R."/>
            <person name="Dunand C."/>
            <person name="Henrissat B."/>
            <person name="Grigoriev I.V."/>
            <person name="Hibbett D."/>
            <person name="Nagy L.G."/>
            <person name="Martin F.M."/>
        </authorList>
    </citation>
    <scope>NUCLEOTIDE SEQUENCE</scope>
    <source>
        <strain evidence="2">BED1</strain>
    </source>
</reference>
<sequence length="150" mass="16259">MSKFLQTSVLVRGLRTELIVQPFADRILVLVTQMGKVGNLIQVSIPSTADPNAHTSFNDSDPREPLPSPSPAIQLTPIFGSAPSAHAQTLYSLYAAQIATLLWLTIGGEYRSVVVGIALRSSKGHEEGEVSEEEQQTFLAVMEGLRTILK</sequence>
<keyword evidence="3" id="KW-1185">Reference proteome</keyword>
<evidence type="ECO:0008006" key="4">
    <source>
        <dbReference type="Google" id="ProtNLM"/>
    </source>
</evidence>
<dbReference type="EMBL" id="WHUW01000004">
    <property type="protein sequence ID" value="KAF8447744.1"/>
    <property type="molecule type" value="Genomic_DNA"/>
</dbReference>
<accession>A0AAD4C3H0</accession>
<dbReference type="Pfam" id="PF10178">
    <property type="entry name" value="PAC3"/>
    <property type="match status" value="1"/>
</dbReference>
<feature type="region of interest" description="Disordered" evidence="1">
    <location>
        <begin position="51"/>
        <end position="70"/>
    </location>
</feature>
<reference evidence="2" key="1">
    <citation type="submission" date="2019-10" db="EMBL/GenBank/DDBJ databases">
        <authorList>
            <consortium name="DOE Joint Genome Institute"/>
            <person name="Kuo A."/>
            <person name="Miyauchi S."/>
            <person name="Kiss E."/>
            <person name="Drula E."/>
            <person name="Kohler A."/>
            <person name="Sanchez-Garcia M."/>
            <person name="Andreopoulos B."/>
            <person name="Barry K.W."/>
            <person name="Bonito G."/>
            <person name="Buee M."/>
            <person name="Carver A."/>
            <person name="Chen C."/>
            <person name="Cichocki N."/>
            <person name="Clum A."/>
            <person name="Culley D."/>
            <person name="Crous P.W."/>
            <person name="Fauchery L."/>
            <person name="Girlanda M."/>
            <person name="Hayes R."/>
            <person name="Keri Z."/>
            <person name="LaButti K."/>
            <person name="Lipzen A."/>
            <person name="Lombard V."/>
            <person name="Magnuson J."/>
            <person name="Maillard F."/>
            <person name="Morin E."/>
            <person name="Murat C."/>
            <person name="Nolan M."/>
            <person name="Ohm R."/>
            <person name="Pangilinan J."/>
            <person name="Pereira M."/>
            <person name="Perotto S."/>
            <person name="Peter M."/>
            <person name="Riley R."/>
            <person name="Sitrit Y."/>
            <person name="Stielow B."/>
            <person name="Szollosi G."/>
            <person name="Zifcakova L."/>
            <person name="Stursova M."/>
            <person name="Spatafora J.W."/>
            <person name="Tedersoo L."/>
            <person name="Vaario L.-M."/>
            <person name="Yamada A."/>
            <person name="Yan M."/>
            <person name="Wang P."/>
            <person name="Xu J."/>
            <person name="Bruns T."/>
            <person name="Baldrian P."/>
            <person name="Vilgalys R."/>
            <person name="Henrissat B."/>
            <person name="Grigoriev I.V."/>
            <person name="Hibbett D."/>
            <person name="Nagy L.G."/>
            <person name="Martin F.M."/>
        </authorList>
    </citation>
    <scope>NUCLEOTIDE SEQUENCE</scope>
    <source>
        <strain evidence="2">BED1</strain>
    </source>
</reference>
<name>A0AAD4C3H0_BOLED</name>
<dbReference type="GO" id="GO:0043248">
    <property type="term" value="P:proteasome assembly"/>
    <property type="evidence" value="ECO:0007669"/>
    <property type="project" value="InterPro"/>
</dbReference>
<proteinExistence type="predicted"/>
<dbReference type="Proteomes" id="UP001194468">
    <property type="component" value="Unassembled WGS sequence"/>
</dbReference>
<evidence type="ECO:0000256" key="1">
    <source>
        <dbReference type="SAM" id="MobiDB-lite"/>
    </source>
</evidence>